<dbReference type="SUPFAM" id="SSF53300">
    <property type="entry name" value="vWA-like"/>
    <property type="match status" value="1"/>
</dbReference>
<organism evidence="1 2">
    <name type="scientific">Macrolepiota fuliginosa MF-IS2</name>
    <dbReference type="NCBI Taxonomy" id="1400762"/>
    <lineage>
        <taxon>Eukaryota</taxon>
        <taxon>Fungi</taxon>
        <taxon>Dikarya</taxon>
        <taxon>Basidiomycota</taxon>
        <taxon>Agaricomycotina</taxon>
        <taxon>Agaricomycetes</taxon>
        <taxon>Agaricomycetidae</taxon>
        <taxon>Agaricales</taxon>
        <taxon>Agaricineae</taxon>
        <taxon>Agaricaceae</taxon>
        <taxon>Macrolepiota</taxon>
    </lineage>
</organism>
<gene>
    <name evidence="1" type="ORF">P691DRAFT_835411</name>
</gene>
<comment type="caution">
    <text evidence="1">The sequence shown here is derived from an EMBL/GenBank/DDBJ whole genome shotgun (WGS) entry which is preliminary data.</text>
</comment>
<evidence type="ECO:0000313" key="2">
    <source>
        <dbReference type="Proteomes" id="UP000807342"/>
    </source>
</evidence>
<evidence type="ECO:0000313" key="1">
    <source>
        <dbReference type="EMBL" id="KAF9454674.1"/>
    </source>
</evidence>
<accession>A0A9P6CB11</accession>
<dbReference type="AlphaFoldDB" id="A0A9P6CB11"/>
<sequence>MSLRIQYVKLRKDFFSTKAALDPISPPGGDTNRFSALKFAVERAKNALLSSPSLNFLVTTFPAGNMEIKDIVDEVRKMDIVVYPTTIWKAKADGSHIDFGVAQEYSIALANVFIRSEDVFILPEGPVESWSNLGRRRLCFLSWTIMHELVHVLDSTLLAKSFISVSSPDSTGPADDETGTNTVVDGDKGFLVEDALGGRLYSDGGTIPFPPSEDNPTISMDDFIAFGFRERVHLYI</sequence>
<dbReference type="Proteomes" id="UP000807342">
    <property type="component" value="Unassembled WGS sequence"/>
</dbReference>
<protein>
    <submittedName>
        <fullName evidence="1">Uncharacterized protein</fullName>
    </submittedName>
</protein>
<name>A0A9P6CB11_9AGAR</name>
<dbReference type="OrthoDB" id="5593907at2759"/>
<proteinExistence type="predicted"/>
<dbReference type="InterPro" id="IPR036465">
    <property type="entry name" value="vWFA_dom_sf"/>
</dbReference>
<reference evidence="1" key="1">
    <citation type="submission" date="2020-11" db="EMBL/GenBank/DDBJ databases">
        <authorList>
            <consortium name="DOE Joint Genome Institute"/>
            <person name="Ahrendt S."/>
            <person name="Riley R."/>
            <person name="Andreopoulos W."/>
            <person name="Labutti K."/>
            <person name="Pangilinan J."/>
            <person name="Ruiz-Duenas F.J."/>
            <person name="Barrasa J.M."/>
            <person name="Sanchez-Garcia M."/>
            <person name="Camarero S."/>
            <person name="Miyauchi S."/>
            <person name="Serrano A."/>
            <person name="Linde D."/>
            <person name="Babiker R."/>
            <person name="Drula E."/>
            <person name="Ayuso-Fernandez I."/>
            <person name="Pacheco R."/>
            <person name="Padilla G."/>
            <person name="Ferreira P."/>
            <person name="Barriuso J."/>
            <person name="Kellner H."/>
            <person name="Castanera R."/>
            <person name="Alfaro M."/>
            <person name="Ramirez L."/>
            <person name="Pisabarro A.G."/>
            <person name="Kuo A."/>
            <person name="Tritt A."/>
            <person name="Lipzen A."/>
            <person name="He G."/>
            <person name="Yan M."/>
            <person name="Ng V."/>
            <person name="Cullen D."/>
            <person name="Martin F."/>
            <person name="Rosso M.-N."/>
            <person name="Henrissat B."/>
            <person name="Hibbett D."/>
            <person name="Martinez A.T."/>
            <person name="Grigoriev I.V."/>
        </authorList>
    </citation>
    <scope>NUCLEOTIDE SEQUENCE</scope>
    <source>
        <strain evidence="1">MF-IS2</strain>
    </source>
</reference>
<dbReference type="EMBL" id="MU151053">
    <property type="protein sequence ID" value="KAF9454674.1"/>
    <property type="molecule type" value="Genomic_DNA"/>
</dbReference>
<keyword evidence="2" id="KW-1185">Reference proteome</keyword>